<accession>A0A9P0BIT6</accession>
<dbReference type="Proteomes" id="UP001154078">
    <property type="component" value="Chromosome 9"/>
</dbReference>
<dbReference type="PROSITE" id="PS51457">
    <property type="entry name" value="BEN"/>
    <property type="match status" value="1"/>
</dbReference>
<dbReference type="SMART" id="SM01025">
    <property type="entry name" value="BEN"/>
    <property type="match status" value="1"/>
</dbReference>
<dbReference type="InterPro" id="IPR018379">
    <property type="entry name" value="BEN_domain"/>
</dbReference>
<protein>
    <recommendedName>
        <fullName evidence="1">BEN domain-containing protein</fullName>
    </recommendedName>
</protein>
<dbReference type="Pfam" id="PF10523">
    <property type="entry name" value="BEN"/>
    <property type="match status" value="1"/>
</dbReference>
<dbReference type="GO" id="GO:0003677">
    <property type="term" value="F:DNA binding"/>
    <property type="evidence" value="ECO:0007669"/>
    <property type="project" value="InterPro"/>
</dbReference>
<gene>
    <name evidence="2" type="ORF">MELIAE_LOCUS12824</name>
</gene>
<dbReference type="EMBL" id="OV121140">
    <property type="protein sequence ID" value="CAH0564221.1"/>
    <property type="molecule type" value="Genomic_DNA"/>
</dbReference>
<evidence type="ECO:0000259" key="1">
    <source>
        <dbReference type="PROSITE" id="PS51457"/>
    </source>
</evidence>
<proteinExistence type="predicted"/>
<name>A0A9P0BIT6_BRAAE</name>
<organism evidence="2 3">
    <name type="scientific">Brassicogethes aeneus</name>
    <name type="common">Rape pollen beetle</name>
    <name type="synonym">Meligethes aeneus</name>
    <dbReference type="NCBI Taxonomy" id="1431903"/>
    <lineage>
        <taxon>Eukaryota</taxon>
        <taxon>Metazoa</taxon>
        <taxon>Ecdysozoa</taxon>
        <taxon>Arthropoda</taxon>
        <taxon>Hexapoda</taxon>
        <taxon>Insecta</taxon>
        <taxon>Pterygota</taxon>
        <taxon>Neoptera</taxon>
        <taxon>Endopterygota</taxon>
        <taxon>Coleoptera</taxon>
        <taxon>Polyphaga</taxon>
        <taxon>Cucujiformia</taxon>
        <taxon>Nitidulidae</taxon>
        <taxon>Meligethinae</taxon>
        <taxon>Brassicogethes</taxon>
    </lineage>
</organism>
<keyword evidence="3" id="KW-1185">Reference proteome</keyword>
<evidence type="ECO:0000313" key="3">
    <source>
        <dbReference type="Proteomes" id="UP001154078"/>
    </source>
</evidence>
<reference evidence="2" key="1">
    <citation type="submission" date="2021-12" db="EMBL/GenBank/DDBJ databases">
        <authorList>
            <person name="King R."/>
        </authorList>
    </citation>
    <scope>NUCLEOTIDE SEQUENCE</scope>
</reference>
<sequence>MSHQVLRYLLEKMQQEQSYVMEYIKCMEETIQNNLTSLRYFQLQYDNNSKAILDEAERLLHGDENFEEQETVSNDSDYDSDGGNLLIVVNNNHHLRGHEEPHDEEVIAEEPEYLEEPLENKDLEEPIASPSIEKEPTLEVKIPIEEIDQPCSLENNDDIVLEEPIASPSIEKEPTLEVKIPIEEIDQPRLLYIPKNIEATEQQEDEEDLIEHIAKKRKLDPFNIIALGYNGTTLSKNEYNSMDLGSYTKTTRRLLDIFFSKKVLASSSLSGRPSPAYFNDGKTIKKPLNKSIIEDIVTFVAEKCDVLPRLVRQAITQKCADEVKQLRKQREV</sequence>
<feature type="domain" description="BEN" evidence="1">
    <location>
        <begin position="229"/>
        <end position="326"/>
    </location>
</feature>
<dbReference type="Gene3D" id="1.10.10.2590">
    <property type="entry name" value="BEN domain"/>
    <property type="match status" value="1"/>
</dbReference>
<evidence type="ECO:0000313" key="2">
    <source>
        <dbReference type="EMBL" id="CAH0564221.1"/>
    </source>
</evidence>
<dbReference type="AlphaFoldDB" id="A0A9P0BIT6"/>
<dbReference type="OrthoDB" id="8186171at2759"/>